<gene>
    <name evidence="2" type="ORF">EDS130_LOCUS12146</name>
    <name evidence="1" type="ORF">XAT740_LOCUS6791</name>
</gene>
<comment type="caution">
    <text evidence="1">The sequence shown here is derived from an EMBL/GenBank/DDBJ whole genome shotgun (WGS) entry which is preliminary data.</text>
</comment>
<protein>
    <submittedName>
        <fullName evidence="1">Uncharacterized protein</fullName>
    </submittedName>
</protein>
<dbReference type="EMBL" id="CAJNOJ010000045">
    <property type="protein sequence ID" value="CAF0947281.1"/>
    <property type="molecule type" value="Genomic_DNA"/>
</dbReference>
<evidence type="ECO:0000313" key="2">
    <source>
        <dbReference type="EMBL" id="CAF0947281.1"/>
    </source>
</evidence>
<dbReference type="Proteomes" id="UP000663828">
    <property type="component" value="Unassembled WGS sequence"/>
</dbReference>
<evidence type="ECO:0000313" key="3">
    <source>
        <dbReference type="Proteomes" id="UP000663828"/>
    </source>
</evidence>
<evidence type="ECO:0000313" key="1">
    <source>
        <dbReference type="EMBL" id="CAF0876932.1"/>
    </source>
</evidence>
<dbReference type="AlphaFoldDB" id="A0A813XVE3"/>
<name>A0A813XVE3_ADIRI</name>
<sequence length="89" mass="9878">MSLHSYAYCGIPIGDQYRSQSFCARAIDNANLQSNQWCFTFLVGFESPDIIRPTLAQGSASPVGTIFQNHTLFSIPSRTLSITFSQKLN</sequence>
<dbReference type="EMBL" id="CAJNOR010000312">
    <property type="protein sequence ID" value="CAF0876932.1"/>
    <property type="molecule type" value="Genomic_DNA"/>
</dbReference>
<reference evidence="1" key="1">
    <citation type="submission" date="2021-02" db="EMBL/GenBank/DDBJ databases">
        <authorList>
            <person name="Nowell W R."/>
        </authorList>
    </citation>
    <scope>NUCLEOTIDE SEQUENCE</scope>
</reference>
<dbReference type="Proteomes" id="UP000663852">
    <property type="component" value="Unassembled WGS sequence"/>
</dbReference>
<accession>A0A813XVE3</accession>
<proteinExistence type="predicted"/>
<organism evidence="1 3">
    <name type="scientific">Adineta ricciae</name>
    <name type="common">Rotifer</name>
    <dbReference type="NCBI Taxonomy" id="249248"/>
    <lineage>
        <taxon>Eukaryota</taxon>
        <taxon>Metazoa</taxon>
        <taxon>Spiralia</taxon>
        <taxon>Gnathifera</taxon>
        <taxon>Rotifera</taxon>
        <taxon>Eurotatoria</taxon>
        <taxon>Bdelloidea</taxon>
        <taxon>Adinetida</taxon>
        <taxon>Adinetidae</taxon>
        <taxon>Adineta</taxon>
    </lineage>
</organism>
<dbReference type="OrthoDB" id="10062449at2759"/>
<keyword evidence="3" id="KW-1185">Reference proteome</keyword>